<evidence type="ECO:0000256" key="8">
    <source>
        <dbReference type="SAM" id="MobiDB-lite"/>
    </source>
</evidence>
<dbReference type="SUPFAM" id="SSF49265">
    <property type="entry name" value="Fibronectin type III"/>
    <property type="match status" value="1"/>
</dbReference>
<feature type="compositionally biased region" description="Polar residues" evidence="8">
    <location>
        <begin position="830"/>
        <end position="842"/>
    </location>
</feature>
<evidence type="ECO:0000256" key="2">
    <source>
        <dbReference type="ARBA" id="ARBA00022475"/>
    </source>
</evidence>
<dbReference type="CDD" id="cd00063">
    <property type="entry name" value="FN3"/>
    <property type="match status" value="1"/>
</dbReference>
<evidence type="ECO:0000256" key="3">
    <source>
        <dbReference type="ARBA" id="ARBA00022737"/>
    </source>
</evidence>
<dbReference type="InterPro" id="IPR013783">
    <property type="entry name" value="Ig-like_fold"/>
</dbReference>
<evidence type="ECO:0000256" key="7">
    <source>
        <dbReference type="ARBA" id="ARBA00023319"/>
    </source>
</evidence>
<dbReference type="GO" id="GO:0098609">
    <property type="term" value="P:cell-cell adhesion"/>
    <property type="evidence" value="ECO:0007669"/>
    <property type="project" value="TreeGrafter"/>
</dbReference>
<keyword evidence="3" id="KW-0677">Repeat</keyword>
<name>A0AAN7MMZ0_MYCAM</name>
<keyword evidence="12" id="KW-1185">Reference proteome</keyword>
<feature type="region of interest" description="Disordered" evidence="8">
    <location>
        <begin position="514"/>
        <end position="603"/>
    </location>
</feature>
<dbReference type="InterPro" id="IPR013098">
    <property type="entry name" value="Ig_I-set"/>
</dbReference>
<keyword evidence="2" id="KW-1003">Cell membrane</keyword>
<dbReference type="Pfam" id="PF00041">
    <property type="entry name" value="fn3"/>
    <property type="match status" value="1"/>
</dbReference>
<gene>
    <name evidence="11" type="ORF">QYF61_009667</name>
</gene>
<proteinExistence type="predicted"/>
<feature type="domain" description="Fibronectin type-III" evidence="10">
    <location>
        <begin position="359"/>
        <end position="455"/>
    </location>
</feature>
<feature type="compositionally biased region" description="Gly residues" evidence="8">
    <location>
        <begin position="23"/>
        <end position="32"/>
    </location>
</feature>
<sequence>MDCVESVHMENVEKACTESAAGSGPGAGGEGPGFREEAGRLAGASMAGGWAMALGLGLCLAALRWGALRDNFRLQPGDLVAVAGQALELDCVPPSGHPEPRVTWKKDGVTLDLTGDRYVVTNGKLRVAPARRSDSGLYVCVAANAAGERESRGAHVSILEKPTIVRRPSDAVAVAGSTVELGCGAQGDPVPRVQWHRERGDLPWGRHEVDRDHTLRLYAVTPADAGTYVCTAQSQLGTAAAAARLRVEGRQEAVPRDLLAVRLHLDNGTVLPAAAIQLRWRMLTSALTPEGYMVLYRCLLPASTSWVQHDAGRELSAVIPALRRGYKYEFKVRPYAGGTQGLDSNIRHLWIPEEVPSAAPQHVTVGQAEKGNGTVVVSWEPPPPEAHNGIIQGYKVWSMGEGWQRPTNRTVDGGTHRLETLLPSPGAEFCVQVAAFNSAGLGVPSNATCGILGLTAGSNGVVRVLRQPAVIAAAGSLLWLALLALLLLLCQRRASQDAAARRRLMASDSPWLSGPWKPSCAPRNLSSSSSLSSRLLGSDGRDPHPSSEPHGALSLEPPSLGPPTPPNHSSLHGGHPPPLGDTGCCGGGHPGVRTSPSTPNPAPWERIRKRELHQVHSTPVLTGGPGHVPVAGSGGEWGTDFGLAAGWPQRRGHDGDTATAVLAGGDPRRLPVFSSPKPRRGSASLASGVTGSPVTPPRPPNPWHPPVTRSLATACPRDTSPVTRHPKDMSPVTGIPRDTSPVTRCPNDVSLVTGIPRDTPPATRHPRDTSLVTESPRDVSPVTRRPRDMSLVTEHPKDMSPVTRRPKDPSPSTRHQRDTISATRHPEDTSLVTRCSRDTSPVTRHPEEMSPVPGHRRDRFLGSRYPKDMSPATRHPGDPSPVTKCQRDMSPAAKHPKDMSPASGHPRDTSPVTKLPKEKSPATGHCRDTFLATRYPNTSLATNCPRDPSPVTGHPRDTFLATRYPKDMSSATRYPKDRSPDTRHPRDTSPIARHPEEMSPVTGHCKDIFLVTRYPKDMSLAARCPRDSSPVTRHPGDMFLLTRYPEDMSPATRHPRDTSPATRHLKDTCPVTRHPEEMSPVTGHRRDMFLGNRYPKDMSLITKYPKDMFLATRHLRDPSLVTRHPRDMFLATRYPKDMSPATRHPRDRSPVTGRLSPAFSDGVLTPQQVAEDLEMDQDTTCPSPLAPTTPRSFSPPHTYGYIYGPPASELGEEEEEEGEEEDERPATRGSPGGSLLNGWGSVSEDNFASARCSLVSSCDGSFLLDASFARALAVAVDGLCFGLEDTDGGYGGERNVARPPHLTPCIITSPGEVAPS</sequence>
<dbReference type="FunFam" id="2.60.40.10:FF:000840">
    <property type="entry name" value="Roundabout guidance receptor 4"/>
    <property type="match status" value="1"/>
</dbReference>
<dbReference type="InterPro" id="IPR003598">
    <property type="entry name" value="Ig_sub2"/>
</dbReference>
<feature type="domain" description="Ig-like" evidence="9">
    <location>
        <begin position="70"/>
        <end position="157"/>
    </location>
</feature>
<organism evidence="11 12">
    <name type="scientific">Mycteria americana</name>
    <name type="common">Wood stork</name>
    <dbReference type="NCBI Taxonomy" id="33587"/>
    <lineage>
        <taxon>Eukaryota</taxon>
        <taxon>Metazoa</taxon>
        <taxon>Chordata</taxon>
        <taxon>Craniata</taxon>
        <taxon>Vertebrata</taxon>
        <taxon>Euteleostomi</taxon>
        <taxon>Archelosauria</taxon>
        <taxon>Archosauria</taxon>
        <taxon>Dinosauria</taxon>
        <taxon>Saurischia</taxon>
        <taxon>Theropoda</taxon>
        <taxon>Coelurosauria</taxon>
        <taxon>Aves</taxon>
        <taxon>Neognathae</taxon>
        <taxon>Neoaves</taxon>
        <taxon>Aequornithes</taxon>
        <taxon>Ciconiiformes</taxon>
        <taxon>Ciconiidae</taxon>
        <taxon>Mycteria</taxon>
    </lineage>
</organism>
<dbReference type="InterPro" id="IPR036116">
    <property type="entry name" value="FN3_sf"/>
</dbReference>
<evidence type="ECO:0000256" key="6">
    <source>
        <dbReference type="ARBA" id="ARBA00023180"/>
    </source>
</evidence>
<comment type="caution">
    <text evidence="11">The sequence shown here is derived from an EMBL/GenBank/DDBJ whole genome shotgun (WGS) entry which is preliminary data.</text>
</comment>
<evidence type="ECO:0000259" key="10">
    <source>
        <dbReference type="PROSITE" id="PS50853"/>
    </source>
</evidence>
<dbReference type="PROSITE" id="PS50853">
    <property type="entry name" value="FN3"/>
    <property type="match status" value="1"/>
</dbReference>
<keyword evidence="4" id="KW-0472">Membrane</keyword>
<dbReference type="InterPro" id="IPR003599">
    <property type="entry name" value="Ig_sub"/>
</dbReference>
<feature type="compositionally biased region" description="Basic and acidic residues" evidence="8">
    <location>
        <begin position="915"/>
        <end position="927"/>
    </location>
</feature>
<feature type="region of interest" description="Disordered" evidence="8">
    <location>
        <begin position="660"/>
        <end position="703"/>
    </location>
</feature>
<feature type="region of interest" description="Disordered" evidence="8">
    <location>
        <begin position="1135"/>
        <end position="1162"/>
    </location>
</feature>
<dbReference type="PROSITE" id="PS50835">
    <property type="entry name" value="IG_LIKE"/>
    <property type="match status" value="2"/>
</dbReference>
<keyword evidence="5" id="KW-1015">Disulfide bond</keyword>
<dbReference type="FunFam" id="2.60.40.10:FF:000065">
    <property type="entry name" value="roundabout homolog 1 isoform X3"/>
    <property type="match status" value="1"/>
</dbReference>
<dbReference type="FunFam" id="2.60.40.10:FF:000005">
    <property type="entry name" value="Neuronal cell adhesion molecule"/>
    <property type="match status" value="1"/>
</dbReference>
<accession>A0AAN7MMZ0</accession>
<feature type="compositionally biased region" description="Basic and acidic residues" evidence="8">
    <location>
        <begin position="974"/>
        <end position="997"/>
    </location>
</feature>
<keyword evidence="6" id="KW-0325">Glycoprotein</keyword>
<evidence type="ECO:0000256" key="5">
    <source>
        <dbReference type="ARBA" id="ARBA00023157"/>
    </source>
</evidence>
<dbReference type="InterPro" id="IPR003961">
    <property type="entry name" value="FN3_dom"/>
</dbReference>
<dbReference type="GO" id="GO:0005886">
    <property type="term" value="C:plasma membrane"/>
    <property type="evidence" value="ECO:0007669"/>
    <property type="project" value="UniProtKB-SubCell"/>
</dbReference>
<dbReference type="SUPFAM" id="SSF48726">
    <property type="entry name" value="Immunoglobulin"/>
    <property type="match status" value="2"/>
</dbReference>
<reference evidence="11 12" key="1">
    <citation type="journal article" date="2023" name="J. Hered.">
        <title>Chromosome-level genome of the wood stork (Mycteria americana) provides insight into avian chromosome evolution.</title>
        <authorList>
            <person name="Flamio R. Jr."/>
            <person name="Ramstad K.M."/>
        </authorList>
    </citation>
    <scope>NUCLEOTIDE SEQUENCE [LARGE SCALE GENOMIC DNA]</scope>
    <source>
        <strain evidence="11">JAX WOST 10</strain>
    </source>
</reference>
<evidence type="ECO:0008006" key="13">
    <source>
        <dbReference type="Google" id="ProtNLM"/>
    </source>
</evidence>
<comment type="subcellular location">
    <subcellularLocation>
        <location evidence="1">Cell membrane</location>
    </subcellularLocation>
</comment>
<dbReference type="PANTHER" id="PTHR44170:SF11">
    <property type="entry name" value="ROUNDABOUT HOMOLOG 4"/>
    <property type="match status" value="1"/>
</dbReference>
<feature type="compositionally biased region" description="Low complexity" evidence="8">
    <location>
        <begin position="525"/>
        <end position="538"/>
    </location>
</feature>
<feature type="region of interest" description="Disordered" evidence="8">
    <location>
        <begin position="718"/>
        <end position="927"/>
    </location>
</feature>
<feature type="region of interest" description="Disordered" evidence="8">
    <location>
        <begin position="15"/>
        <end position="35"/>
    </location>
</feature>
<evidence type="ECO:0000313" key="12">
    <source>
        <dbReference type="Proteomes" id="UP001333110"/>
    </source>
</evidence>
<dbReference type="SMART" id="SM00408">
    <property type="entry name" value="IGc2"/>
    <property type="match status" value="2"/>
</dbReference>
<feature type="domain" description="Ig-like" evidence="9">
    <location>
        <begin position="162"/>
        <end position="248"/>
    </location>
</feature>
<feature type="compositionally biased region" description="Acidic residues" evidence="8">
    <location>
        <begin position="1210"/>
        <end position="1223"/>
    </location>
</feature>
<dbReference type="PANTHER" id="PTHR44170">
    <property type="entry name" value="PROTEIN SIDEKICK"/>
    <property type="match status" value="1"/>
</dbReference>
<dbReference type="Pfam" id="PF07679">
    <property type="entry name" value="I-set"/>
    <property type="match status" value="2"/>
</dbReference>
<dbReference type="SMART" id="SM00060">
    <property type="entry name" value="FN3"/>
    <property type="match status" value="2"/>
</dbReference>
<evidence type="ECO:0000259" key="9">
    <source>
        <dbReference type="PROSITE" id="PS50835"/>
    </source>
</evidence>
<evidence type="ECO:0000313" key="11">
    <source>
        <dbReference type="EMBL" id="KAK4809412.1"/>
    </source>
</evidence>
<evidence type="ECO:0000256" key="4">
    <source>
        <dbReference type="ARBA" id="ARBA00023136"/>
    </source>
</evidence>
<dbReference type="SMART" id="SM00409">
    <property type="entry name" value="IG"/>
    <property type="match status" value="2"/>
</dbReference>
<dbReference type="Proteomes" id="UP001333110">
    <property type="component" value="Unassembled WGS sequence"/>
</dbReference>
<dbReference type="EMBL" id="JAUNZN010000021">
    <property type="protein sequence ID" value="KAK4809412.1"/>
    <property type="molecule type" value="Genomic_DNA"/>
</dbReference>
<evidence type="ECO:0000256" key="1">
    <source>
        <dbReference type="ARBA" id="ARBA00004236"/>
    </source>
</evidence>
<feature type="region of interest" description="Disordered" evidence="8">
    <location>
        <begin position="939"/>
        <end position="1000"/>
    </location>
</feature>
<feature type="compositionally biased region" description="Pro residues" evidence="8">
    <location>
        <begin position="694"/>
        <end position="703"/>
    </location>
</feature>
<dbReference type="InterPro" id="IPR007110">
    <property type="entry name" value="Ig-like_dom"/>
</dbReference>
<dbReference type="InterPro" id="IPR036179">
    <property type="entry name" value="Ig-like_dom_sf"/>
</dbReference>
<feature type="region of interest" description="Disordered" evidence="8">
    <location>
        <begin position="1174"/>
        <end position="1238"/>
    </location>
</feature>
<keyword evidence="7" id="KW-0393">Immunoglobulin domain</keyword>
<protein>
    <recommendedName>
        <fullName evidence="13">Roundabout homolog 4</fullName>
    </recommendedName>
</protein>
<feature type="region of interest" description="Disordered" evidence="8">
    <location>
        <begin position="1047"/>
        <end position="1088"/>
    </location>
</feature>
<dbReference type="Gene3D" id="2.60.40.10">
    <property type="entry name" value="Immunoglobulins"/>
    <property type="match status" value="4"/>
</dbReference>